<feature type="domain" description="Histidine kinase" evidence="9">
    <location>
        <begin position="204"/>
        <end position="394"/>
    </location>
</feature>
<dbReference type="Pfam" id="PF02518">
    <property type="entry name" value="HATPase_c"/>
    <property type="match status" value="1"/>
</dbReference>
<dbReference type="InterPro" id="IPR003594">
    <property type="entry name" value="HATPase_dom"/>
</dbReference>
<evidence type="ECO:0000313" key="10">
    <source>
        <dbReference type="EMBL" id="GEO36209.1"/>
    </source>
</evidence>
<dbReference type="GO" id="GO:0004673">
    <property type="term" value="F:protein histidine kinase activity"/>
    <property type="evidence" value="ECO:0007669"/>
    <property type="project" value="UniProtKB-EC"/>
</dbReference>
<comment type="catalytic activity">
    <reaction evidence="1">
        <text>ATP + protein L-histidine = ADP + protein N-phospho-L-histidine.</text>
        <dbReference type="EC" id="2.7.13.3"/>
    </reaction>
</comment>
<dbReference type="Gene3D" id="3.30.450.20">
    <property type="entry name" value="PAS domain"/>
    <property type="match status" value="1"/>
</dbReference>
<evidence type="ECO:0000256" key="1">
    <source>
        <dbReference type="ARBA" id="ARBA00000085"/>
    </source>
</evidence>
<dbReference type="EC" id="2.7.13.3" evidence="2"/>
<evidence type="ECO:0000256" key="2">
    <source>
        <dbReference type="ARBA" id="ARBA00012438"/>
    </source>
</evidence>
<keyword evidence="8" id="KW-0175">Coiled coil</keyword>
<dbReference type="PROSITE" id="PS50109">
    <property type="entry name" value="HIS_KIN"/>
    <property type="match status" value="1"/>
</dbReference>
<dbReference type="InterPro" id="IPR005467">
    <property type="entry name" value="His_kinase_dom"/>
</dbReference>
<evidence type="ECO:0000313" key="11">
    <source>
        <dbReference type="Proteomes" id="UP000321523"/>
    </source>
</evidence>
<evidence type="ECO:0000256" key="6">
    <source>
        <dbReference type="ARBA" id="ARBA00022777"/>
    </source>
</evidence>
<protein>
    <recommendedName>
        <fullName evidence="2">histidine kinase</fullName>
        <ecNumber evidence="2">2.7.13.3</ecNumber>
    </recommendedName>
</protein>
<dbReference type="Pfam" id="PF07568">
    <property type="entry name" value="HisKA_2"/>
    <property type="match status" value="1"/>
</dbReference>
<dbReference type="SMART" id="SM00387">
    <property type="entry name" value="HATPase_c"/>
    <property type="match status" value="2"/>
</dbReference>
<dbReference type="RefSeq" id="WP_052830754.1">
    <property type="nucleotide sequence ID" value="NZ_BJYZ01000002.1"/>
</dbReference>
<evidence type="ECO:0000256" key="4">
    <source>
        <dbReference type="ARBA" id="ARBA00022679"/>
    </source>
</evidence>
<keyword evidence="6" id="KW-0418">Kinase</keyword>
<dbReference type="Pfam" id="PF13581">
    <property type="entry name" value="HATPase_c_2"/>
    <property type="match status" value="1"/>
</dbReference>
<comment type="caution">
    <text evidence="10">The sequence shown here is derived from an EMBL/GenBank/DDBJ whole genome shotgun (WGS) entry which is preliminary data.</text>
</comment>
<dbReference type="AlphaFoldDB" id="A0A512DIA2"/>
<dbReference type="Proteomes" id="UP000321523">
    <property type="component" value="Unassembled WGS sequence"/>
</dbReference>
<dbReference type="SUPFAM" id="SSF55874">
    <property type="entry name" value="ATPase domain of HSP90 chaperone/DNA topoisomerase II/histidine kinase"/>
    <property type="match status" value="2"/>
</dbReference>
<feature type="coiled-coil region" evidence="8">
    <location>
        <begin position="160"/>
        <end position="194"/>
    </location>
</feature>
<keyword evidence="7" id="KW-0067">ATP-binding</keyword>
<name>A0A512DIA2_9PROT</name>
<dbReference type="InterPro" id="IPR036890">
    <property type="entry name" value="HATPase_C_sf"/>
</dbReference>
<dbReference type="PANTHER" id="PTHR41523:SF8">
    <property type="entry name" value="ETHYLENE RESPONSE SENSOR PROTEIN"/>
    <property type="match status" value="1"/>
</dbReference>
<evidence type="ECO:0000256" key="5">
    <source>
        <dbReference type="ARBA" id="ARBA00022741"/>
    </source>
</evidence>
<evidence type="ECO:0000256" key="8">
    <source>
        <dbReference type="SAM" id="Coils"/>
    </source>
</evidence>
<dbReference type="Gene3D" id="3.30.565.10">
    <property type="entry name" value="Histidine kinase-like ATPase, C-terminal domain"/>
    <property type="match status" value="2"/>
</dbReference>
<gene>
    <name evidence="10" type="ORF">SAE02_03570</name>
</gene>
<evidence type="ECO:0000256" key="3">
    <source>
        <dbReference type="ARBA" id="ARBA00022553"/>
    </source>
</evidence>
<evidence type="ECO:0000259" key="9">
    <source>
        <dbReference type="PROSITE" id="PS50109"/>
    </source>
</evidence>
<organism evidence="10 11">
    <name type="scientific">Skermanella aerolata</name>
    <dbReference type="NCBI Taxonomy" id="393310"/>
    <lineage>
        <taxon>Bacteria</taxon>
        <taxon>Pseudomonadati</taxon>
        <taxon>Pseudomonadota</taxon>
        <taxon>Alphaproteobacteria</taxon>
        <taxon>Rhodospirillales</taxon>
        <taxon>Azospirillaceae</taxon>
        <taxon>Skermanella</taxon>
    </lineage>
</organism>
<keyword evidence="3" id="KW-0597">Phosphoprotein</keyword>
<dbReference type="GO" id="GO:0005524">
    <property type="term" value="F:ATP binding"/>
    <property type="evidence" value="ECO:0007669"/>
    <property type="project" value="UniProtKB-KW"/>
</dbReference>
<dbReference type="InterPro" id="IPR011495">
    <property type="entry name" value="Sig_transdc_His_kin_sub2_dim/P"/>
</dbReference>
<proteinExistence type="predicted"/>
<keyword evidence="11" id="KW-1185">Reference proteome</keyword>
<keyword evidence="4" id="KW-0808">Transferase</keyword>
<sequence length="395" mass="43548">MTWPLFTVHIRHDRDIVHARQRARLVAARLGFEVQDQTRIATAVSEVCRNAYAYAAGGKADFRIEESGGRVSMVIEVSDAGPGIAELDDILAGRYRSSTGMGLGLLGSQRLMDRLEVKTSESGTSVVLGRNVQRSLDRPVPEFINKLMDELTRQQPMDPVEEVQRQNQELLSSLSDLRQREEELLQANAALRASVVEKEVLLKEVYHRVKNNLQIISSLVSLKARKSTSPLVRQELDDVRSRIHSLSIIHEKLYQSEDLARVDLAGYVRDLCAHLRMSFTASGAGPELTVETDRVVLGLDMAIQLGLLINEVVTNAFKHAFPNGERGQIHVSLMVMPAERLKLEVSDNGAGMPEDATDSLGMNLIRALAARVEGDLVIDGSNGTTVSVTMPLHGD</sequence>
<reference evidence="10 11" key="1">
    <citation type="submission" date="2019-07" db="EMBL/GenBank/DDBJ databases">
        <title>Whole genome shotgun sequence of Skermanella aerolata NBRC 106429.</title>
        <authorList>
            <person name="Hosoyama A."/>
            <person name="Uohara A."/>
            <person name="Ohji S."/>
            <person name="Ichikawa N."/>
        </authorList>
    </citation>
    <scope>NUCLEOTIDE SEQUENCE [LARGE SCALE GENOMIC DNA]</scope>
    <source>
        <strain evidence="10 11">NBRC 106429</strain>
    </source>
</reference>
<accession>A0A512DIA2</accession>
<dbReference type="PANTHER" id="PTHR41523">
    <property type="entry name" value="TWO-COMPONENT SYSTEM SENSOR PROTEIN"/>
    <property type="match status" value="1"/>
</dbReference>
<dbReference type="EMBL" id="BJYZ01000002">
    <property type="protein sequence ID" value="GEO36209.1"/>
    <property type="molecule type" value="Genomic_DNA"/>
</dbReference>
<evidence type="ECO:0000256" key="7">
    <source>
        <dbReference type="ARBA" id="ARBA00022840"/>
    </source>
</evidence>
<keyword evidence="5" id="KW-0547">Nucleotide-binding</keyword>